<gene>
    <name evidence="3" type="ORF">F6X53_14605</name>
</gene>
<dbReference type="RefSeq" id="WP_151000943.1">
    <property type="nucleotide sequence ID" value="NZ_BPQY01000343.1"/>
</dbReference>
<comment type="caution">
    <text evidence="3">The sequence shown here is derived from an EMBL/GenBank/DDBJ whole genome shotgun (WGS) entry which is preliminary data.</text>
</comment>
<protein>
    <submittedName>
        <fullName evidence="3">Uncharacterized protein</fullName>
    </submittedName>
</protein>
<keyword evidence="4" id="KW-1185">Reference proteome</keyword>
<reference evidence="3 4" key="1">
    <citation type="submission" date="2019-09" db="EMBL/GenBank/DDBJ databases">
        <title>YIM 48816 draft genome.</title>
        <authorList>
            <person name="Jiang L."/>
        </authorList>
    </citation>
    <scope>NUCLEOTIDE SEQUENCE [LARGE SCALE GENOMIC DNA]</scope>
    <source>
        <strain evidence="3 4">YIM 48816</strain>
    </source>
</reference>
<dbReference type="Proteomes" id="UP000474159">
    <property type="component" value="Unassembled WGS sequence"/>
</dbReference>
<evidence type="ECO:0000313" key="4">
    <source>
        <dbReference type="Proteomes" id="UP000474159"/>
    </source>
</evidence>
<feature type="chain" id="PRO_5027047463" evidence="2">
    <location>
        <begin position="26"/>
        <end position="90"/>
    </location>
</feature>
<organism evidence="3 4">
    <name type="scientific">Methylobacterium soli</name>
    <dbReference type="NCBI Taxonomy" id="553447"/>
    <lineage>
        <taxon>Bacteria</taxon>
        <taxon>Pseudomonadati</taxon>
        <taxon>Pseudomonadota</taxon>
        <taxon>Alphaproteobacteria</taxon>
        <taxon>Hyphomicrobiales</taxon>
        <taxon>Methylobacteriaceae</taxon>
        <taxon>Methylobacterium</taxon>
    </lineage>
</organism>
<evidence type="ECO:0000256" key="1">
    <source>
        <dbReference type="SAM" id="MobiDB-lite"/>
    </source>
</evidence>
<proteinExistence type="predicted"/>
<feature type="region of interest" description="Disordered" evidence="1">
    <location>
        <begin position="58"/>
        <end position="90"/>
    </location>
</feature>
<name>A0A6L3T050_9HYPH</name>
<evidence type="ECO:0000256" key="2">
    <source>
        <dbReference type="SAM" id="SignalP"/>
    </source>
</evidence>
<dbReference type="OrthoDB" id="7998255at2"/>
<evidence type="ECO:0000313" key="3">
    <source>
        <dbReference type="EMBL" id="KAB1078323.1"/>
    </source>
</evidence>
<dbReference type="AlphaFoldDB" id="A0A6L3T050"/>
<sequence>MTLRNVALSAILALGLAAPATSALAYDFRAPAEHFLSVTPDDDLTTGSIGGAYPGSRSGWCAPSSASEGNANQQTRPVMQYGQTAGGNRC</sequence>
<feature type="compositionally biased region" description="Polar residues" evidence="1">
    <location>
        <begin position="64"/>
        <end position="83"/>
    </location>
</feature>
<keyword evidence="2" id="KW-0732">Signal</keyword>
<feature type="signal peptide" evidence="2">
    <location>
        <begin position="1"/>
        <end position="25"/>
    </location>
</feature>
<dbReference type="EMBL" id="VZZK01000014">
    <property type="protein sequence ID" value="KAB1078323.1"/>
    <property type="molecule type" value="Genomic_DNA"/>
</dbReference>
<accession>A0A6L3T050</accession>